<name>C4J281_MAIZE</name>
<protein>
    <submittedName>
        <fullName evidence="2">Uncharacterized protein</fullName>
    </submittedName>
</protein>
<dbReference type="EMBL" id="BT084928">
    <property type="protein sequence ID" value="ACR35281.1"/>
    <property type="molecule type" value="mRNA"/>
</dbReference>
<dbReference type="OrthoDB" id="191334at2759"/>
<feature type="compositionally biased region" description="Low complexity" evidence="1">
    <location>
        <begin position="13"/>
        <end position="32"/>
    </location>
</feature>
<feature type="region of interest" description="Disordered" evidence="1">
    <location>
        <begin position="1"/>
        <end position="77"/>
    </location>
</feature>
<proteinExistence type="evidence at transcript level"/>
<dbReference type="GeneID" id="103626037"/>
<reference evidence="2" key="1">
    <citation type="journal article" date="2009" name="PLoS Genet.">
        <title>Sequencing, mapping, and analysis of 27,455 maize full-length cDNAs.</title>
        <authorList>
            <person name="Soderlund C."/>
            <person name="Descour A."/>
            <person name="Kudrna D."/>
            <person name="Bomhoff M."/>
            <person name="Boyd L."/>
            <person name="Currie J."/>
            <person name="Angelova A."/>
            <person name="Collura K."/>
            <person name="Wissotski M."/>
            <person name="Ashley E."/>
            <person name="Morrow D."/>
            <person name="Fernandes J."/>
            <person name="Walbot V."/>
            <person name="Yu Y."/>
        </authorList>
    </citation>
    <scope>NUCLEOTIDE SEQUENCE</scope>
    <source>
        <strain evidence="2">B73</strain>
    </source>
</reference>
<dbReference type="AlphaFoldDB" id="C4J281"/>
<sequence>MRATSKRSRYQARVPSRPSPLRLTLSLLPHLRPSGRRRGRQRSPQSLPIPTPPASRVHGFLPPASPERGRSRPVPDPPFPVPRLVSCSGCVVPGCRVPALGPGSPGLPFAGSRARSCPAWGVVGSQPSGAAPLPPPSRSNRLRGSFGYLSCGKSPDCFFRRAPIALAAPRISRSSPPGLLLVPNLRQTGPHQSIALNPPCVSPDPCPLPPSPPTNHAPKIRRCIGRGRRAFCESG</sequence>
<dbReference type="KEGG" id="zma:103626037"/>
<feature type="compositionally biased region" description="Basic residues" evidence="1">
    <location>
        <begin position="1"/>
        <end position="10"/>
    </location>
</feature>
<evidence type="ECO:0000256" key="1">
    <source>
        <dbReference type="SAM" id="MobiDB-lite"/>
    </source>
</evidence>
<evidence type="ECO:0000313" key="2">
    <source>
        <dbReference type="EMBL" id="ACR35281.1"/>
    </source>
</evidence>
<organism evidence="2">
    <name type="scientific">Zea mays</name>
    <name type="common">Maize</name>
    <dbReference type="NCBI Taxonomy" id="4577"/>
    <lineage>
        <taxon>Eukaryota</taxon>
        <taxon>Viridiplantae</taxon>
        <taxon>Streptophyta</taxon>
        <taxon>Embryophyta</taxon>
        <taxon>Tracheophyta</taxon>
        <taxon>Spermatophyta</taxon>
        <taxon>Magnoliopsida</taxon>
        <taxon>Liliopsida</taxon>
        <taxon>Poales</taxon>
        <taxon>Poaceae</taxon>
        <taxon>PACMAD clade</taxon>
        <taxon>Panicoideae</taxon>
        <taxon>Andropogonodae</taxon>
        <taxon>Andropogoneae</taxon>
        <taxon>Tripsacinae</taxon>
        <taxon>Zea</taxon>
    </lineage>
</organism>
<dbReference type="RefSeq" id="NP_001311092.1">
    <property type="nucleotide sequence ID" value="NM_001324163.1"/>
</dbReference>
<accession>C4J281</accession>